<accession>A0A5B6VBB5</accession>
<evidence type="ECO:0000313" key="3">
    <source>
        <dbReference type="Proteomes" id="UP000325315"/>
    </source>
</evidence>
<keyword evidence="3" id="KW-1185">Reference proteome</keyword>
<reference evidence="2" key="1">
    <citation type="submission" date="2019-08" db="EMBL/GenBank/DDBJ databases">
        <authorList>
            <person name="Liu F."/>
        </authorList>
    </citation>
    <scope>NUCLEOTIDE SEQUENCE [LARGE SCALE GENOMIC DNA]</scope>
    <source>
        <strain evidence="2">PA1801</strain>
        <tissue evidence="2">Leaf</tissue>
    </source>
</reference>
<organism evidence="2 3">
    <name type="scientific">Gossypium australe</name>
    <dbReference type="NCBI Taxonomy" id="47621"/>
    <lineage>
        <taxon>Eukaryota</taxon>
        <taxon>Viridiplantae</taxon>
        <taxon>Streptophyta</taxon>
        <taxon>Embryophyta</taxon>
        <taxon>Tracheophyta</taxon>
        <taxon>Spermatophyta</taxon>
        <taxon>Magnoliopsida</taxon>
        <taxon>eudicotyledons</taxon>
        <taxon>Gunneridae</taxon>
        <taxon>Pentapetalae</taxon>
        <taxon>rosids</taxon>
        <taxon>malvids</taxon>
        <taxon>Malvales</taxon>
        <taxon>Malvaceae</taxon>
        <taxon>Malvoideae</taxon>
        <taxon>Gossypium</taxon>
    </lineage>
</organism>
<sequence>MSSISNRANFNEVESFIPATDEGSTRNESGLQGPGDMAPNVFLRMMRNMYEAYLKVNSTAQQTCSLHPQSSTQQNVPRITIDKVRKCGAIEFCGDVGLFAMYGVIAKKIGILVVVHVNVNGTEGKTQLGFL</sequence>
<evidence type="ECO:0000313" key="2">
    <source>
        <dbReference type="EMBL" id="KAA3466422.1"/>
    </source>
</evidence>
<dbReference type="EMBL" id="SMMG02000007">
    <property type="protein sequence ID" value="KAA3466422.1"/>
    <property type="molecule type" value="Genomic_DNA"/>
</dbReference>
<comment type="caution">
    <text evidence="2">The sequence shown here is derived from an EMBL/GenBank/DDBJ whole genome shotgun (WGS) entry which is preliminary data.</text>
</comment>
<evidence type="ECO:0000256" key="1">
    <source>
        <dbReference type="SAM" id="MobiDB-lite"/>
    </source>
</evidence>
<feature type="region of interest" description="Disordered" evidence="1">
    <location>
        <begin position="15"/>
        <end position="36"/>
    </location>
</feature>
<dbReference type="AlphaFoldDB" id="A0A5B6VBB5"/>
<dbReference type="Proteomes" id="UP000325315">
    <property type="component" value="Unassembled WGS sequence"/>
</dbReference>
<protein>
    <submittedName>
        <fullName evidence="2">Uncharacterized protein</fullName>
    </submittedName>
</protein>
<proteinExistence type="predicted"/>
<gene>
    <name evidence="2" type="ORF">EPI10_001515</name>
</gene>
<name>A0A5B6VBB5_9ROSI</name>